<evidence type="ECO:0000313" key="1">
    <source>
        <dbReference type="EMBL" id="QJA68763.1"/>
    </source>
</evidence>
<reference evidence="1" key="1">
    <citation type="submission" date="2020-03" db="EMBL/GenBank/DDBJ databases">
        <title>The deep terrestrial virosphere.</title>
        <authorList>
            <person name="Holmfeldt K."/>
            <person name="Nilsson E."/>
            <person name="Simone D."/>
            <person name="Lopez-Fernandez M."/>
            <person name="Wu X."/>
            <person name="de Brujin I."/>
            <person name="Lundin D."/>
            <person name="Andersson A."/>
            <person name="Bertilsson S."/>
            <person name="Dopson M."/>
        </authorList>
    </citation>
    <scope>NUCLEOTIDE SEQUENCE</scope>
    <source>
        <strain evidence="1">MM415A05793</strain>
        <strain evidence="2">MM415B07027</strain>
        <strain evidence="3">TM448B01622</strain>
    </source>
</reference>
<dbReference type="EMBL" id="MT143449">
    <property type="protein sequence ID" value="QJA96955.1"/>
    <property type="molecule type" value="Genomic_DNA"/>
</dbReference>
<proteinExistence type="predicted"/>
<gene>
    <name evidence="1" type="ORF">MM415A05793_0004</name>
    <name evidence="2" type="ORF">MM415B07027_0006</name>
    <name evidence="3" type="ORF">TM448B01622_0007</name>
</gene>
<dbReference type="EMBL" id="MT141647">
    <property type="protein sequence ID" value="QJA68763.1"/>
    <property type="molecule type" value="Genomic_DNA"/>
</dbReference>
<evidence type="ECO:0000313" key="2">
    <source>
        <dbReference type="EMBL" id="QJA96955.1"/>
    </source>
</evidence>
<name>A0A6M3JFU1_9ZZZZ</name>
<organism evidence="1">
    <name type="scientific">viral metagenome</name>
    <dbReference type="NCBI Taxonomy" id="1070528"/>
    <lineage>
        <taxon>unclassified sequences</taxon>
        <taxon>metagenomes</taxon>
        <taxon>organismal metagenomes</taxon>
    </lineage>
</organism>
<evidence type="ECO:0000313" key="3">
    <source>
        <dbReference type="EMBL" id="QJH99592.1"/>
    </source>
</evidence>
<accession>A0A6M3JFU1</accession>
<dbReference type="EMBL" id="MT144798">
    <property type="protein sequence ID" value="QJH99592.1"/>
    <property type="molecule type" value="Genomic_DNA"/>
</dbReference>
<dbReference type="AlphaFoldDB" id="A0A6M3JFU1"/>
<protein>
    <submittedName>
        <fullName evidence="1">Uncharacterized protein</fullName>
    </submittedName>
</protein>
<sequence>MRKECETCIHLPVCKDELKNNETELCPYYEIEKPEEDHSSKCQMQMLVMPENGLPEWWPENPYPESIFPMTDKEYLEAIPNPNLRTAISGFLYRAGWLVATKQISEALRNYLEDLKEA</sequence>